<sequence>MRPTSSPYSRPLEQVCDEERPIPRSLALIAKAQRELLDKDKSWYSKLNDGRVGTCNIPANDFTSIADFHKARKSPPPGQKQPTSSTSIPNGSGNTERGGAQGEQANGGERSGDSSPEREIPWSQSPERRAQLPQSSNGNEIDNDMPSSPPVRPGHEDSSQQTPPTRSDRGQNFYTQAPMSSLPLPFDSSLATSAKPGTQLQTGGQASAFRQTLTRLPEVEFPRSSAESEYEVPMEIPGALVQVLDTPPVNRLRQEMARQQQTFMNTPPCGQGHLIQSTYPDTRPSSDQPLPTLSSSLNENPLPQQQQDMAKLPASNGRTPDMEAKKRKLKHLEFSSEKELDSEVQVENTPVPAPNRKKPILAQSPTGTTSPIASTFPVRTESLTTRAPTKKAAPEAPQPPKTPKAPAVEAPSVEAQAVKAMAVKALAVEKPAVKATAVKAPTVKSKAVKAPAAEAPAAEAPAAKAATVEATAMELDEPAQKTTTPPAPEAVEPPPALRTQDAHATEARIETVKTVDATVQAQLEPSPLPLVQPLVDRTKACDRCGTEVTVSNYSRHRKSVSCLRSDPNGRKPLLGPPQGPHLGSPQRPPLEPAAPIAARSSSPHMSALFWNQPFDAFCVAYPTFRGSIGDFVRACLSLRSLHRKSRLPVFLYDDFIRVFCGDYIEYIEGTSDDEPKVAMEWYVENVTDPVFTKRIVTTKNLGRVFKIHTDEFESASNDMYLSSPDRAISRRTSDAASHSRDDMQLRPLTKTPPQFRDMSPLVRNRKRRASVMESTEASFDDDADVESHAGSVTGAKTKPAEAKEMEPPHKKHAPLGRNRPVFNQEKAVRSRSRPSPGISNGQGKPASAHQDDEGDQDLIMIPPPRPPSRPASKPVQPSEMTANDRIKARSRLPSSWRQETPARPSSSTPQPASPASTILTQASGVKKRRRKMPSNAEYAALLAQRKADGRLSNGMSSSAPLPAKKP</sequence>
<dbReference type="Proteomes" id="UP000813385">
    <property type="component" value="Unassembled WGS sequence"/>
</dbReference>
<evidence type="ECO:0000313" key="3">
    <source>
        <dbReference type="Proteomes" id="UP000813385"/>
    </source>
</evidence>
<protein>
    <submittedName>
        <fullName evidence="2">Uncharacterized protein</fullName>
    </submittedName>
</protein>
<feature type="compositionally biased region" description="Low complexity" evidence="1">
    <location>
        <begin position="384"/>
        <end position="395"/>
    </location>
</feature>
<evidence type="ECO:0000313" key="2">
    <source>
        <dbReference type="EMBL" id="KAH7353737.1"/>
    </source>
</evidence>
<feature type="region of interest" description="Disordered" evidence="1">
    <location>
        <begin position="723"/>
        <end position="966"/>
    </location>
</feature>
<feature type="compositionally biased region" description="Basic and acidic residues" evidence="1">
    <location>
        <begin position="331"/>
        <end position="341"/>
    </location>
</feature>
<reference evidence="2" key="1">
    <citation type="journal article" date="2021" name="Nat. Commun.">
        <title>Genetic determinants of endophytism in the Arabidopsis root mycobiome.</title>
        <authorList>
            <person name="Mesny F."/>
            <person name="Miyauchi S."/>
            <person name="Thiergart T."/>
            <person name="Pickel B."/>
            <person name="Atanasova L."/>
            <person name="Karlsson M."/>
            <person name="Huettel B."/>
            <person name="Barry K.W."/>
            <person name="Haridas S."/>
            <person name="Chen C."/>
            <person name="Bauer D."/>
            <person name="Andreopoulos W."/>
            <person name="Pangilinan J."/>
            <person name="LaButti K."/>
            <person name="Riley R."/>
            <person name="Lipzen A."/>
            <person name="Clum A."/>
            <person name="Drula E."/>
            <person name="Henrissat B."/>
            <person name="Kohler A."/>
            <person name="Grigoriev I.V."/>
            <person name="Martin F.M."/>
            <person name="Hacquard S."/>
        </authorList>
    </citation>
    <scope>NUCLEOTIDE SEQUENCE</scope>
    <source>
        <strain evidence="2">MPI-CAGE-AT-0016</strain>
    </source>
</reference>
<feature type="region of interest" description="Disordered" evidence="1">
    <location>
        <begin position="66"/>
        <end position="205"/>
    </location>
</feature>
<proteinExistence type="predicted"/>
<organism evidence="2 3">
    <name type="scientific">Plectosphaerella cucumerina</name>
    <dbReference type="NCBI Taxonomy" id="40658"/>
    <lineage>
        <taxon>Eukaryota</taxon>
        <taxon>Fungi</taxon>
        <taxon>Dikarya</taxon>
        <taxon>Ascomycota</taxon>
        <taxon>Pezizomycotina</taxon>
        <taxon>Sordariomycetes</taxon>
        <taxon>Hypocreomycetidae</taxon>
        <taxon>Glomerellales</taxon>
        <taxon>Plectosphaerellaceae</taxon>
        <taxon>Plectosphaerella</taxon>
    </lineage>
</organism>
<feature type="compositionally biased region" description="Polar residues" evidence="1">
    <location>
        <begin position="189"/>
        <end position="205"/>
    </location>
</feature>
<feature type="region of interest" description="Disordered" evidence="1">
    <location>
        <begin position="559"/>
        <end position="597"/>
    </location>
</feature>
<feature type="compositionally biased region" description="Basic and acidic residues" evidence="1">
    <location>
        <begin position="110"/>
        <end position="130"/>
    </location>
</feature>
<feature type="region of interest" description="Disordered" evidence="1">
    <location>
        <begin position="1"/>
        <end position="21"/>
    </location>
</feature>
<gene>
    <name evidence="2" type="ORF">B0T11DRAFT_287327</name>
</gene>
<feature type="region of interest" description="Disordered" evidence="1">
    <location>
        <begin position="442"/>
        <end position="463"/>
    </location>
</feature>
<feature type="compositionally biased region" description="Polar residues" evidence="1">
    <location>
        <begin position="274"/>
        <end position="308"/>
    </location>
</feature>
<feature type="compositionally biased region" description="Low complexity" evidence="1">
    <location>
        <begin position="901"/>
        <end position="917"/>
    </location>
</feature>
<feature type="compositionally biased region" description="Basic and acidic residues" evidence="1">
    <location>
        <begin position="727"/>
        <end position="744"/>
    </location>
</feature>
<feature type="compositionally biased region" description="Polar residues" evidence="1">
    <location>
        <begin position="80"/>
        <end position="95"/>
    </location>
</feature>
<feature type="compositionally biased region" description="Polar residues" evidence="1">
    <location>
        <begin position="159"/>
        <end position="179"/>
    </location>
</feature>
<dbReference type="AlphaFoldDB" id="A0A8K0X076"/>
<feature type="region of interest" description="Disordered" evidence="1">
    <location>
        <begin position="476"/>
        <end position="503"/>
    </location>
</feature>
<accession>A0A8K0X076</accession>
<dbReference type="EMBL" id="JAGPXD010000005">
    <property type="protein sequence ID" value="KAH7353737.1"/>
    <property type="molecule type" value="Genomic_DNA"/>
</dbReference>
<feature type="region of interest" description="Disordered" evidence="1">
    <location>
        <begin position="263"/>
        <end position="410"/>
    </location>
</feature>
<comment type="caution">
    <text evidence="2">The sequence shown here is derived from an EMBL/GenBank/DDBJ whole genome shotgun (WGS) entry which is preliminary data.</text>
</comment>
<feature type="compositionally biased region" description="Polar residues" evidence="1">
    <location>
        <begin position="363"/>
        <end position="373"/>
    </location>
</feature>
<evidence type="ECO:0000256" key="1">
    <source>
        <dbReference type="SAM" id="MobiDB-lite"/>
    </source>
</evidence>
<feature type="compositionally biased region" description="Basic and acidic residues" evidence="1">
    <location>
        <begin position="798"/>
        <end position="808"/>
    </location>
</feature>
<name>A0A8K0X076_9PEZI</name>
<keyword evidence="3" id="KW-1185">Reference proteome</keyword>
<feature type="compositionally biased region" description="Pro residues" evidence="1">
    <location>
        <begin position="485"/>
        <end position="496"/>
    </location>
</feature>
<dbReference type="OrthoDB" id="3538943at2759"/>